<evidence type="ECO:0000256" key="4">
    <source>
        <dbReference type="ARBA" id="ARBA00022833"/>
    </source>
</evidence>
<dbReference type="SMART" id="SM00980">
    <property type="entry name" value="THAP"/>
    <property type="match status" value="1"/>
</dbReference>
<dbReference type="InterPro" id="IPR006612">
    <property type="entry name" value="THAP_Znf"/>
</dbReference>
<dbReference type="PANTHER" id="PTHR23080:SF144">
    <property type="entry name" value="SPINDLE AND KINETOCHORE ASSOCIATED COMPLEX SUBUNIT 3"/>
    <property type="match status" value="1"/>
</dbReference>
<dbReference type="Pfam" id="PF05485">
    <property type="entry name" value="THAP"/>
    <property type="match status" value="1"/>
</dbReference>
<keyword evidence="5 6" id="KW-0238">DNA-binding</keyword>
<feature type="compositionally biased region" description="Basic and acidic residues" evidence="7">
    <location>
        <begin position="112"/>
        <end position="128"/>
    </location>
</feature>
<evidence type="ECO:0000313" key="9">
    <source>
        <dbReference type="EMBL" id="PFX14832.1"/>
    </source>
</evidence>
<accession>A0A2B4R914</accession>
<reference evidence="10" key="2">
    <citation type="journal article" date="2017" name="J. ISSAAS">
        <title>Comparative analysis of the genomes of Stylophora pistillata and Acropora digitifera provides evidence for extensive differences between species of corals.</title>
        <authorList>
            <person name="Voolstra C.R."/>
            <person name="Li Y."/>
            <person name="Liew Y.J."/>
            <person name="Baumgarten S."/>
            <person name="Zoccola D."/>
            <person name="Flot J.-F."/>
            <person name="Tambutte S."/>
            <person name="Allemand D."/>
            <person name="Aranda M."/>
        </authorList>
    </citation>
    <scope>NUCLEOTIDE SEQUENCE</scope>
    <source>
        <strain evidence="10">CSM Monaco</strain>
        <tissue evidence="10">Whole animal</tissue>
    </source>
</reference>
<dbReference type="Proteomes" id="UP000225706">
    <property type="component" value="Unassembled WGS sequence"/>
</dbReference>
<dbReference type="GO" id="GO:0008270">
    <property type="term" value="F:zinc ion binding"/>
    <property type="evidence" value="ECO:0007669"/>
    <property type="project" value="UniProtKB-KW"/>
</dbReference>
<gene>
    <name evidence="11" type="ORF">AWC38_SpisGene17387</name>
    <name evidence="9" type="ORF">AWC38_SpisGene20981</name>
    <name evidence="10" type="ORF">AWC38_SpisGene20983</name>
</gene>
<dbReference type="OrthoDB" id="5962486at2759"/>
<dbReference type="Pfam" id="PF13359">
    <property type="entry name" value="DDE_Tnp_4"/>
    <property type="match status" value="1"/>
</dbReference>
<dbReference type="PANTHER" id="PTHR23080">
    <property type="entry name" value="THAP DOMAIN PROTEIN"/>
    <property type="match status" value="1"/>
</dbReference>
<evidence type="ECO:0000259" key="8">
    <source>
        <dbReference type="PROSITE" id="PS50950"/>
    </source>
</evidence>
<sequence length="451" mass="51256">MVLCMVVGCGNRSGRDKGIYFARVPSVVTNQGEEAEILSQERRSRWISAISRADLTDEILYNDRVCGRHFVSGQAAKAWDRYNVDWVPSLNLGHDKKIDKTNLEQASQRGQRASEKERKRKEQQERERALAEEIAAKKRRLNEPGGQVSDIPFENELPTHADASSQTDEFEYLFSAAPKERPFDESDFRNNDKKEFVLTLMKLKLNMPLEDLAYRFNVSVSTISRVFLAWMVAMDTRLSPLIKWPDREDLWRTMPQCFQFSFGKKTTVIIDCFEVFIDRPSNLLARAQTFSSYKHHNTIKVLIGITPQGTISFVSKAWGGRTSDKFLTENCGIMEKLLPGDLVMADRGFTIHEFLVCKQAELAIPAFTRGKDQLDPVDVEKTRGIANVRIHVERVIGLLRRKYTILSGTLPIDYLFCNQNGSQEAATPMIDRIINVSSALVNLCPGIVPLD</sequence>
<evidence type="ECO:0000313" key="11">
    <source>
        <dbReference type="EMBL" id="PFX18241.1"/>
    </source>
</evidence>
<evidence type="ECO:0000313" key="10">
    <source>
        <dbReference type="EMBL" id="PFX14834.1"/>
    </source>
</evidence>
<dbReference type="EMBL" id="LSMT01000422">
    <property type="protein sequence ID" value="PFX18241.1"/>
    <property type="molecule type" value="Genomic_DNA"/>
</dbReference>
<evidence type="ECO:0000256" key="2">
    <source>
        <dbReference type="ARBA" id="ARBA00022723"/>
    </source>
</evidence>
<keyword evidence="12" id="KW-1185">Reference proteome</keyword>
<comment type="cofactor">
    <cofactor evidence="1">
        <name>a divalent metal cation</name>
        <dbReference type="ChEBI" id="CHEBI:60240"/>
    </cofactor>
</comment>
<keyword evidence="2" id="KW-0479">Metal-binding</keyword>
<dbReference type="PROSITE" id="PS50950">
    <property type="entry name" value="ZF_THAP"/>
    <property type="match status" value="1"/>
</dbReference>
<evidence type="ECO:0000256" key="3">
    <source>
        <dbReference type="ARBA" id="ARBA00022771"/>
    </source>
</evidence>
<dbReference type="AlphaFoldDB" id="A0A2B4R914"/>
<comment type="caution">
    <text evidence="10">The sequence shown here is derived from an EMBL/GenBank/DDBJ whole genome shotgun (WGS) entry which is preliminary data.</text>
</comment>
<organism evidence="10 12">
    <name type="scientific">Stylophora pistillata</name>
    <name type="common">Smooth cauliflower coral</name>
    <dbReference type="NCBI Taxonomy" id="50429"/>
    <lineage>
        <taxon>Eukaryota</taxon>
        <taxon>Metazoa</taxon>
        <taxon>Cnidaria</taxon>
        <taxon>Anthozoa</taxon>
        <taxon>Hexacorallia</taxon>
        <taxon>Scleractinia</taxon>
        <taxon>Astrocoeniina</taxon>
        <taxon>Pocilloporidae</taxon>
        <taxon>Stylophora</taxon>
    </lineage>
</organism>
<feature type="domain" description="THAP-type" evidence="8">
    <location>
        <begin position="1"/>
        <end position="91"/>
    </location>
</feature>
<dbReference type="Pfam" id="PF13613">
    <property type="entry name" value="HTH_Tnp_4"/>
    <property type="match status" value="1"/>
</dbReference>
<evidence type="ECO:0000256" key="7">
    <source>
        <dbReference type="SAM" id="MobiDB-lite"/>
    </source>
</evidence>
<dbReference type="SUPFAM" id="SSF57716">
    <property type="entry name" value="Glucocorticoid receptor-like (DNA-binding domain)"/>
    <property type="match status" value="1"/>
</dbReference>
<dbReference type="GO" id="GO:0003677">
    <property type="term" value="F:DNA binding"/>
    <property type="evidence" value="ECO:0007669"/>
    <property type="project" value="UniProtKB-UniRule"/>
</dbReference>
<dbReference type="InterPro" id="IPR027805">
    <property type="entry name" value="Transposase_HTH_dom"/>
</dbReference>
<protein>
    <recommendedName>
        <fullName evidence="8">THAP-type domain-containing protein</fullName>
    </recommendedName>
</protein>
<feature type="region of interest" description="Disordered" evidence="7">
    <location>
        <begin position="98"/>
        <end position="128"/>
    </location>
</feature>
<dbReference type="InterPro" id="IPR027806">
    <property type="entry name" value="HARBI1_dom"/>
</dbReference>
<evidence type="ECO:0000256" key="1">
    <source>
        <dbReference type="ARBA" id="ARBA00001968"/>
    </source>
</evidence>
<reference evidence="12" key="1">
    <citation type="journal article" date="2017" name="bioRxiv">
        <title>Comparative analysis of the genomes of Stylophora pistillata and Acropora digitifera provides evidence for extensive differences between species of corals.</title>
        <authorList>
            <person name="Voolstra C.R."/>
            <person name="Li Y."/>
            <person name="Liew Y.J."/>
            <person name="Baumgarten S."/>
            <person name="Zoccola D."/>
            <person name="Flot J.-F."/>
            <person name="Tambutte S."/>
            <person name="Allemand D."/>
            <person name="Aranda M."/>
        </authorList>
    </citation>
    <scope>NUCLEOTIDE SEQUENCE [LARGE SCALE GENOMIC DNA]</scope>
</reference>
<proteinExistence type="predicted"/>
<evidence type="ECO:0000313" key="12">
    <source>
        <dbReference type="Proteomes" id="UP000225706"/>
    </source>
</evidence>
<keyword evidence="3 6" id="KW-0863">Zinc-finger</keyword>
<dbReference type="EMBL" id="LSMT01000721">
    <property type="protein sequence ID" value="PFX14832.1"/>
    <property type="molecule type" value="Genomic_DNA"/>
</dbReference>
<name>A0A2B4R914_STYPI</name>
<keyword evidence="4" id="KW-0862">Zinc</keyword>
<dbReference type="EMBL" id="LSMT01000721">
    <property type="protein sequence ID" value="PFX14834.1"/>
    <property type="molecule type" value="Genomic_DNA"/>
</dbReference>
<evidence type="ECO:0000256" key="6">
    <source>
        <dbReference type="PROSITE-ProRule" id="PRU00309"/>
    </source>
</evidence>
<evidence type="ECO:0000256" key="5">
    <source>
        <dbReference type="ARBA" id="ARBA00023125"/>
    </source>
</evidence>